<name>A0AC58SMI2_TOBAC</name>
<evidence type="ECO:0000313" key="1">
    <source>
        <dbReference type="Proteomes" id="UP000790787"/>
    </source>
</evidence>
<gene>
    <name evidence="2" type="primary">LOC142168894</name>
</gene>
<reference evidence="2" key="2">
    <citation type="submission" date="2025-08" db="UniProtKB">
        <authorList>
            <consortium name="RefSeq"/>
        </authorList>
    </citation>
    <scope>IDENTIFICATION</scope>
    <source>
        <tissue evidence="2">Leaf</tissue>
    </source>
</reference>
<reference evidence="1" key="1">
    <citation type="journal article" date="2014" name="Nat. Commun.">
        <title>The tobacco genome sequence and its comparison with those of tomato and potato.</title>
        <authorList>
            <person name="Sierro N."/>
            <person name="Battey J.N."/>
            <person name="Ouadi S."/>
            <person name="Bakaher N."/>
            <person name="Bovet L."/>
            <person name="Willig A."/>
            <person name="Goepfert S."/>
            <person name="Peitsch M.C."/>
            <person name="Ivanov N.V."/>
        </authorList>
    </citation>
    <scope>NUCLEOTIDE SEQUENCE [LARGE SCALE GENOMIC DNA]</scope>
</reference>
<organism evidence="1 2">
    <name type="scientific">Nicotiana tabacum</name>
    <name type="common">Common tobacco</name>
    <dbReference type="NCBI Taxonomy" id="4097"/>
    <lineage>
        <taxon>Eukaryota</taxon>
        <taxon>Viridiplantae</taxon>
        <taxon>Streptophyta</taxon>
        <taxon>Embryophyta</taxon>
        <taxon>Tracheophyta</taxon>
        <taxon>Spermatophyta</taxon>
        <taxon>Magnoliopsida</taxon>
        <taxon>eudicotyledons</taxon>
        <taxon>Gunneridae</taxon>
        <taxon>Pentapetalae</taxon>
        <taxon>asterids</taxon>
        <taxon>lamiids</taxon>
        <taxon>Solanales</taxon>
        <taxon>Solanaceae</taxon>
        <taxon>Nicotianoideae</taxon>
        <taxon>Nicotianeae</taxon>
        <taxon>Nicotiana</taxon>
    </lineage>
</organism>
<proteinExistence type="predicted"/>
<dbReference type="RefSeq" id="XP_075086167.1">
    <property type="nucleotide sequence ID" value="XM_075230066.1"/>
</dbReference>
<protein>
    <submittedName>
        <fullName evidence="2">Uncharacterized protein LOC142168894</fullName>
    </submittedName>
</protein>
<evidence type="ECO:0000313" key="2">
    <source>
        <dbReference type="RefSeq" id="XP_075086167.1"/>
    </source>
</evidence>
<keyword evidence="1" id="KW-1185">Reference proteome</keyword>
<dbReference type="Proteomes" id="UP000790787">
    <property type="component" value="Chromosome 14"/>
</dbReference>
<sequence length="224" mass="25327">MPTEIAVHKLSLDPNIPPVRQKKRPIAEARNKFVKEEVTRLLKIGSIRELVVNQVYEIFDTKKECIQQYVVKVQALLARFREWSITHVPREDNVEADALANLGSSTKFQGSESGTVVQLMNSVLDTDGYYEVNLTSLVWDWRNEIIDYLEHGKLLEDPKASRALCAKAAGYSFKKGQLYRKFFQGPLSRCLGASEATYVMREVHEGICGNHSGADSLVLKLVWA</sequence>
<accession>A0AC58SMI2</accession>